<name>A0ABW0LW99_9BACL</name>
<proteinExistence type="predicted"/>
<keyword evidence="2" id="KW-1185">Reference proteome</keyword>
<evidence type="ECO:0000313" key="1">
    <source>
        <dbReference type="EMBL" id="MFC5470159.1"/>
    </source>
</evidence>
<reference evidence="2" key="1">
    <citation type="journal article" date="2019" name="Int. J. Syst. Evol. Microbiol.">
        <title>The Global Catalogue of Microorganisms (GCM) 10K type strain sequencing project: providing services to taxonomists for standard genome sequencing and annotation.</title>
        <authorList>
            <consortium name="The Broad Institute Genomics Platform"/>
            <consortium name="The Broad Institute Genome Sequencing Center for Infectious Disease"/>
            <person name="Wu L."/>
            <person name="Ma J."/>
        </authorList>
    </citation>
    <scope>NUCLEOTIDE SEQUENCE [LARGE SCALE GENOMIC DNA]</scope>
    <source>
        <strain evidence="2">CCUG 57113</strain>
    </source>
</reference>
<accession>A0ABW0LW99</accession>
<comment type="caution">
    <text evidence="1">The sequence shown here is derived from an EMBL/GenBank/DDBJ whole genome shotgun (WGS) entry which is preliminary data.</text>
</comment>
<dbReference type="InterPro" id="IPR013324">
    <property type="entry name" value="RNA_pol_sigma_r3/r4-like"/>
</dbReference>
<sequence>MALTEVQRGRFHEYSKEKKSVFSNRIVEDFFSKEQNIELLLRANDGDNESQKELEERFRKHFFRVRFVKFLVSTIKYCAIDQMRMNQKYDIRNQLIFDRPTSEGNGTLGELLLCNQKLPESEPIIANIDQFQASFSNEQLASAFMALSHKQQLIVTLSYAMSHQDNEIARIIGVSPQAVCKTRNLALQKLRLAMPERR</sequence>
<dbReference type="EMBL" id="JBHSMH010000054">
    <property type="protein sequence ID" value="MFC5470159.1"/>
    <property type="molecule type" value="Genomic_DNA"/>
</dbReference>
<organism evidence="1 2">
    <name type="scientific">Cohnella suwonensis</name>
    <dbReference type="NCBI Taxonomy" id="696072"/>
    <lineage>
        <taxon>Bacteria</taxon>
        <taxon>Bacillati</taxon>
        <taxon>Bacillota</taxon>
        <taxon>Bacilli</taxon>
        <taxon>Bacillales</taxon>
        <taxon>Paenibacillaceae</taxon>
        <taxon>Cohnella</taxon>
    </lineage>
</organism>
<protein>
    <submittedName>
        <fullName evidence="1">Sigma-70 family RNA polymerase sigma factor</fullName>
    </submittedName>
</protein>
<dbReference type="RefSeq" id="WP_209750955.1">
    <property type="nucleotide sequence ID" value="NZ_JBHSMH010000054.1"/>
</dbReference>
<gene>
    <name evidence="1" type="ORF">ACFPPD_15740</name>
</gene>
<dbReference type="SUPFAM" id="SSF88659">
    <property type="entry name" value="Sigma3 and sigma4 domains of RNA polymerase sigma factors"/>
    <property type="match status" value="1"/>
</dbReference>
<dbReference type="Proteomes" id="UP001596105">
    <property type="component" value="Unassembled WGS sequence"/>
</dbReference>
<evidence type="ECO:0000313" key="2">
    <source>
        <dbReference type="Proteomes" id="UP001596105"/>
    </source>
</evidence>
<dbReference type="Gene3D" id="1.20.140.160">
    <property type="match status" value="1"/>
</dbReference>